<dbReference type="InterPro" id="IPR053135">
    <property type="entry name" value="AKR2_Oxidoreductase"/>
</dbReference>
<evidence type="ECO:0000313" key="2">
    <source>
        <dbReference type="EMBL" id="SFX48278.1"/>
    </source>
</evidence>
<dbReference type="Gene3D" id="3.20.20.100">
    <property type="entry name" value="NADP-dependent oxidoreductase domain"/>
    <property type="match status" value="1"/>
</dbReference>
<evidence type="ECO:0000313" key="3">
    <source>
        <dbReference type="Proteomes" id="UP000181909"/>
    </source>
</evidence>
<dbReference type="Proteomes" id="UP000181909">
    <property type="component" value="Unassembled WGS sequence"/>
</dbReference>
<dbReference type="PANTHER" id="PTHR43312">
    <property type="entry name" value="D-THREO-ALDOSE 1-DEHYDROGENASE"/>
    <property type="match status" value="1"/>
</dbReference>
<dbReference type="PANTHER" id="PTHR43312:SF1">
    <property type="entry name" value="NADP-DEPENDENT OXIDOREDUCTASE DOMAIN-CONTAINING PROTEIN"/>
    <property type="match status" value="1"/>
</dbReference>
<protein>
    <submittedName>
        <fullName evidence="2">Predicted oxidoreductase</fullName>
    </submittedName>
</protein>
<dbReference type="InterPro" id="IPR023210">
    <property type="entry name" value="NADP_OxRdtase_dom"/>
</dbReference>
<sequence>MPFARLATATTPTAHIGLGLAAVGRPGYINLHRDRDLPADRSVGAMRERTHELLDAAYAQGVRYFDAARSYGRSEEFLADWLTARPEADDVVIGSKWGYTYTAGWSIEAEAHEVKDHSLATFLRQRAETEALLGDRLDLYQIHSVTADSPALADKELHARLAALAAEGVSIGLSTSGPAQADAIRAALAVTVDGEPLFRTVQATYNVLETSAGAALAEAHAAGLTVIVKEAMANGRLAGTEAPAVVREIADDVGLGSDAVALAFVLHQPWAGVALSGAATVDQLAGNLHAPLVDLDEERRARLDALVEEPEAYWRHRAGLHWS</sequence>
<accession>A0A1K1XFB9</accession>
<evidence type="ECO:0000259" key="1">
    <source>
        <dbReference type="Pfam" id="PF00248"/>
    </source>
</evidence>
<dbReference type="SUPFAM" id="SSF51430">
    <property type="entry name" value="NAD(P)-linked oxidoreductase"/>
    <property type="match status" value="1"/>
</dbReference>
<proteinExistence type="predicted"/>
<reference evidence="2 3" key="1">
    <citation type="submission" date="2016-11" db="EMBL/GenBank/DDBJ databases">
        <authorList>
            <person name="Jaros S."/>
            <person name="Januszkiewicz K."/>
            <person name="Wedrychowicz H."/>
        </authorList>
    </citation>
    <scope>NUCLEOTIDE SEQUENCE [LARGE SCALE GENOMIC DNA]</scope>
    <source>
        <strain evidence="2 3">OK807</strain>
    </source>
</reference>
<name>A0A1K1XFB9_STRAR</name>
<dbReference type="InterPro" id="IPR036812">
    <property type="entry name" value="NAD(P)_OxRdtase_dom_sf"/>
</dbReference>
<dbReference type="Pfam" id="PF00248">
    <property type="entry name" value="Aldo_ket_red"/>
    <property type="match status" value="1"/>
</dbReference>
<dbReference type="OrthoDB" id="5522046at2"/>
<dbReference type="STRING" id="1893.SAMN02787144_1003286"/>
<dbReference type="RefSeq" id="WP_072484463.1">
    <property type="nucleotide sequence ID" value="NZ_CP108276.1"/>
</dbReference>
<dbReference type="AlphaFoldDB" id="A0A1K1XFB9"/>
<gene>
    <name evidence="2" type="ORF">SAMN02787144_1003286</name>
</gene>
<feature type="domain" description="NADP-dependent oxidoreductase" evidence="1">
    <location>
        <begin position="47"/>
        <end position="307"/>
    </location>
</feature>
<organism evidence="2 3">
    <name type="scientific">Streptomyces atratus</name>
    <dbReference type="NCBI Taxonomy" id="1893"/>
    <lineage>
        <taxon>Bacteria</taxon>
        <taxon>Bacillati</taxon>
        <taxon>Actinomycetota</taxon>
        <taxon>Actinomycetes</taxon>
        <taxon>Kitasatosporales</taxon>
        <taxon>Streptomycetaceae</taxon>
        <taxon>Streptomyces</taxon>
    </lineage>
</organism>
<dbReference type="EMBL" id="FPJO01000003">
    <property type="protein sequence ID" value="SFX48278.1"/>
    <property type="molecule type" value="Genomic_DNA"/>
</dbReference>